<name>A0A026WXP2_OOCBI</name>
<protein>
    <submittedName>
        <fullName evidence="2">Uncharacterized protein</fullName>
    </submittedName>
</protein>
<reference evidence="2 3" key="1">
    <citation type="journal article" date="2014" name="Curr. Biol.">
        <title>The genome of the clonal raider ant Cerapachys biroi.</title>
        <authorList>
            <person name="Oxley P.R."/>
            <person name="Ji L."/>
            <person name="Fetter-Pruneda I."/>
            <person name="McKenzie S.K."/>
            <person name="Li C."/>
            <person name="Hu H."/>
            <person name="Zhang G."/>
            <person name="Kronauer D.J."/>
        </authorList>
    </citation>
    <scope>NUCLEOTIDE SEQUENCE [LARGE SCALE GENOMIC DNA]</scope>
</reference>
<sequence length="193" mass="22016">MENSAQGEIAGWMDEGEFRRVKRDRYFGVHPGKPEKCSPFDEVRGSPSQADPKPIRAKTGEEKGEKSVRANPYVISDRRKVFRVETQAERISLNFLPAAFSRDSENCRHVATALSIGRYSILRIQNFYSVIKSKMRPEERGAADRVTAMHDALDLPQERGGSERRTASNSFLLTVEWRVGRGTKRTREPQEME</sequence>
<dbReference type="Proteomes" id="UP000053097">
    <property type="component" value="Unassembled WGS sequence"/>
</dbReference>
<evidence type="ECO:0000313" key="2">
    <source>
        <dbReference type="EMBL" id="EZA59914.1"/>
    </source>
</evidence>
<organism evidence="2 3">
    <name type="scientific">Ooceraea biroi</name>
    <name type="common">Clonal raider ant</name>
    <name type="synonym">Cerapachys biroi</name>
    <dbReference type="NCBI Taxonomy" id="2015173"/>
    <lineage>
        <taxon>Eukaryota</taxon>
        <taxon>Metazoa</taxon>
        <taxon>Ecdysozoa</taxon>
        <taxon>Arthropoda</taxon>
        <taxon>Hexapoda</taxon>
        <taxon>Insecta</taxon>
        <taxon>Pterygota</taxon>
        <taxon>Neoptera</taxon>
        <taxon>Endopterygota</taxon>
        <taxon>Hymenoptera</taxon>
        <taxon>Apocrita</taxon>
        <taxon>Aculeata</taxon>
        <taxon>Formicoidea</taxon>
        <taxon>Formicidae</taxon>
        <taxon>Dorylinae</taxon>
        <taxon>Ooceraea</taxon>
    </lineage>
</organism>
<feature type="compositionally biased region" description="Basic and acidic residues" evidence="1">
    <location>
        <begin position="30"/>
        <end position="44"/>
    </location>
</feature>
<dbReference type="EMBL" id="KK107087">
    <property type="protein sequence ID" value="EZA59914.1"/>
    <property type="molecule type" value="Genomic_DNA"/>
</dbReference>
<proteinExistence type="predicted"/>
<dbReference type="AlphaFoldDB" id="A0A026WXP2"/>
<accession>A0A026WXP2</accession>
<evidence type="ECO:0000256" key="1">
    <source>
        <dbReference type="SAM" id="MobiDB-lite"/>
    </source>
</evidence>
<feature type="region of interest" description="Disordered" evidence="1">
    <location>
        <begin position="30"/>
        <end position="69"/>
    </location>
</feature>
<feature type="compositionally biased region" description="Basic and acidic residues" evidence="1">
    <location>
        <begin position="58"/>
        <end position="68"/>
    </location>
</feature>
<keyword evidence="3" id="KW-1185">Reference proteome</keyword>
<evidence type="ECO:0000313" key="3">
    <source>
        <dbReference type="Proteomes" id="UP000053097"/>
    </source>
</evidence>
<gene>
    <name evidence="2" type="ORF">X777_16117</name>
</gene>